<dbReference type="SUPFAM" id="SSF52047">
    <property type="entry name" value="RNI-like"/>
    <property type="match status" value="1"/>
</dbReference>
<sequence length="426" mass="48296">MANPMPSPIEGLPVEILDMITTNLDLPAYQALRLTSRHVNLLSLSNFAKTYFSELTTTLSSPSLDRLLSICRSNYWSSAVTLLDIKLFNHEDYQALTDISRIGMWPPPKRFTHVPVTKPENISGESTLYNDVLGSNYPDCIVDRLVRSLQGFSNLKAVRFRTNSCEPFDWSITTMPRSDEVFRSRCFHAVLDAITKSNINLQEFTMARMRKSTMSRYADIPHSALLFSTSRLAELQSRSSNLKSLTCSIIAGCDRDTRSPGWENGLSKFIAIAPNLQRLALSLDRSFHISRYSASVLRSLALSCRLSQLEDLHLCNCLIHEEDLTVFVRAHAPSLRQLTLANIHLLTGSWISFWIMLKEVEGLQRFRIADLHGTRGTISFRRHGRVHEKTRLDVKKTGRRMVDMLDHLIAGFTAIMEAEPVESYAD</sequence>
<dbReference type="GeneID" id="54412210"/>
<name>A0A6A6A3V7_9PLEO</name>
<dbReference type="InterPro" id="IPR032675">
    <property type="entry name" value="LRR_dom_sf"/>
</dbReference>
<keyword evidence="2" id="KW-1185">Reference proteome</keyword>
<dbReference type="Gene3D" id="3.80.10.10">
    <property type="entry name" value="Ribonuclease Inhibitor"/>
    <property type="match status" value="1"/>
</dbReference>
<accession>A0A6A6A3V7</accession>
<dbReference type="AlphaFoldDB" id="A0A6A6A3V7"/>
<evidence type="ECO:0000313" key="2">
    <source>
        <dbReference type="Proteomes" id="UP000799771"/>
    </source>
</evidence>
<evidence type="ECO:0000313" key="1">
    <source>
        <dbReference type="EMBL" id="KAF2125865.1"/>
    </source>
</evidence>
<dbReference type="EMBL" id="ML977515">
    <property type="protein sequence ID" value="KAF2125865.1"/>
    <property type="molecule type" value="Genomic_DNA"/>
</dbReference>
<proteinExistence type="predicted"/>
<organism evidence="1 2">
    <name type="scientific">Dothidotthia symphoricarpi CBS 119687</name>
    <dbReference type="NCBI Taxonomy" id="1392245"/>
    <lineage>
        <taxon>Eukaryota</taxon>
        <taxon>Fungi</taxon>
        <taxon>Dikarya</taxon>
        <taxon>Ascomycota</taxon>
        <taxon>Pezizomycotina</taxon>
        <taxon>Dothideomycetes</taxon>
        <taxon>Pleosporomycetidae</taxon>
        <taxon>Pleosporales</taxon>
        <taxon>Dothidotthiaceae</taxon>
        <taxon>Dothidotthia</taxon>
    </lineage>
</organism>
<evidence type="ECO:0008006" key="3">
    <source>
        <dbReference type="Google" id="ProtNLM"/>
    </source>
</evidence>
<dbReference type="Proteomes" id="UP000799771">
    <property type="component" value="Unassembled WGS sequence"/>
</dbReference>
<gene>
    <name evidence="1" type="ORF">P153DRAFT_399998</name>
</gene>
<protein>
    <recommendedName>
        <fullName evidence="3">F-box domain-containing protein</fullName>
    </recommendedName>
</protein>
<dbReference type="OrthoDB" id="5279008at2759"/>
<reference evidence="1" key="1">
    <citation type="journal article" date="2020" name="Stud. Mycol.">
        <title>101 Dothideomycetes genomes: a test case for predicting lifestyles and emergence of pathogens.</title>
        <authorList>
            <person name="Haridas S."/>
            <person name="Albert R."/>
            <person name="Binder M."/>
            <person name="Bloem J."/>
            <person name="Labutti K."/>
            <person name="Salamov A."/>
            <person name="Andreopoulos B."/>
            <person name="Baker S."/>
            <person name="Barry K."/>
            <person name="Bills G."/>
            <person name="Bluhm B."/>
            <person name="Cannon C."/>
            <person name="Castanera R."/>
            <person name="Culley D."/>
            <person name="Daum C."/>
            <person name="Ezra D."/>
            <person name="Gonzalez J."/>
            <person name="Henrissat B."/>
            <person name="Kuo A."/>
            <person name="Liang C."/>
            <person name="Lipzen A."/>
            <person name="Lutzoni F."/>
            <person name="Magnuson J."/>
            <person name="Mondo S."/>
            <person name="Nolan M."/>
            <person name="Ohm R."/>
            <person name="Pangilinan J."/>
            <person name="Park H.-J."/>
            <person name="Ramirez L."/>
            <person name="Alfaro M."/>
            <person name="Sun H."/>
            <person name="Tritt A."/>
            <person name="Yoshinaga Y."/>
            <person name="Zwiers L.-H."/>
            <person name="Turgeon B."/>
            <person name="Goodwin S."/>
            <person name="Spatafora J."/>
            <person name="Crous P."/>
            <person name="Grigoriev I."/>
        </authorList>
    </citation>
    <scope>NUCLEOTIDE SEQUENCE</scope>
    <source>
        <strain evidence="1">CBS 119687</strain>
    </source>
</reference>
<dbReference type="RefSeq" id="XP_033520257.1">
    <property type="nucleotide sequence ID" value="XM_033671778.1"/>
</dbReference>